<proteinExistence type="predicted"/>
<keyword evidence="2" id="KW-1133">Transmembrane helix</keyword>
<protein>
    <submittedName>
        <fullName evidence="3">Uncharacterized protein</fullName>
    </submittedName>
</protein>
<keyword evidence="2" id="KW-0812">Transmembrane</keyword>
<evidence type="ECO:0000313" key="4">
    <source>
        <dbReference type="Proteomes" id="UP000664132"/>
    </source>
</evidence>
<comment type="caution">
    <text evidence="3">The sequence shown here is derived from an EMBL/GenBank/DDBJ whole genome shotgun (WGS) entry which is preliminary data.</text>
</comment>
<evidence type="ECO:0000256" key="1">
    <source>
        <dbReference type="SAM" id="MobiDB-lite"/>
    </source>
</evidence>
<feature type="compositionally biased region" description="Polar residues" evidence="1">
    <location>
        <begin position="13"/>
        <end position="29"/>
    </location>
</feature>
<gene>
    <name evidence="3" type="ORF">IFR04_008462</name>
</gene>
<sequence>MSASPAATHVVLDTTSTARTSSPYTSVNPGSDWSALTIASILVTVMGFVAVVAVVFWIFRKKKLAREEEGREANANFWPGCELTAELRRQRGLVLT</sequence>
<name>A0A8H7TB81_9HELO</name>
<feature type="region of interest" description="Disordered" evidence="1">
    <location>
        <begin position="1"/>
        <end position="29"/>
    </location>
</feature>
<keyword evidence="4" id="KW-1185">Reference proteome</keyword>
<feature type="transmembrane region" description="Helical" evidence="2">
    <location>
        <begin position="33"/>
        <end position="59"/>
    </location>
</feature>
<dbReference type="Proteomes" id="UP000664132">
    <property type="component" value="Unassembled WGS sequence"/>
</dbReference>
<organism evidence="3 4">
    <name type="scientific">Cadophora malorum</name>
    <dbReference type="NCBI Taxonomy" id="108018"/>
    <lineage>
        <taxon>Eukaryota</taxon>
        <taxon>Fungi</taxon>
        <taxon>Dikarya</taxon>
        <taxon>Ascomycota</taxon>
        <taxon>Pezizomycotina</taxon>
        <taxon>Leotiomycetes</taxon>
        <taxon>Helotiales</taxon>
        <taxon>Ploettnerulaceae</taxon>
        <taxon>Cadophora</taxon>
    </lineage>
</organism>
<evidence type="ECO:0000256" key="2">
    <source>
        <dbReference type="SAM" id="Phobius"/>
    </source>
</evidence>
<reference evidence="3" key="1">
    <citation type="submission" date="2021-02" db="EMBL/GenBank/DDBJ databases">
        <title>Genome sequence Cadophora malorum strain M34.</title>
        <authorList>
            <person name="Stefanovic E."/>
            <person name="Vu D."/>
            <person name="Scully C."/>
            <person name="Dijksterhuis J."/>
            <person name="Roader J."/>
            <person name="Houbraken J."/>
        </authorList>
    </citation>
    <scope>NUCLEOTIDE SEQUENCE</scope>
    <source>
        <strain evidence="3">M34</strain>
    </source>
</reference>
<dbReference type="OrthoDB" id="3599967at2759"/>
<dbReference type="EMBL" id="JAFJYH010000129">
    <property type="protein sequence ID" value="KAG4418395.1"/>
    <property type="molecule type" value="Genomic_DNA"/>
</dbReference>
<dbReference type="AlphaFoldDB" id="A0A8H7TB81"/>
<evidence type="ECO:0000313" key="3">
    <source>
        <dbReference type="EMBL" id="KAG4418395.1"/>
    </source>
</evidence>
<accession>A0A8H7TB81</accession>
<keyword evidence="2" id="KW-0472">Membrane</keyword>